<organism evidence="2 3">
    <name type="scientific">Geotrichum candidum</name>
    <name type="common">Oospora lactis</name>
    <name type="synonym">Dipodascus geotrichum</name>
    <dbReference type="NCBI Taxonomy" id="1173061"/>
    <lineage>
        <taxon>Eukaryota</taxon>
        <taxon>Fungi</taxon>
        <taxon>Dikarya</taxon>
        <taxon>Ascomycota</taxon>
        <taxon>Saccharomycotina</taxon>
        <taxon>Dipodascomycetes</taxon>
        <taxon>Dipodascales</taxon>
        <taxon>Dipodascaceae</taxon>
        <taxon>Geotrichum</taxon>
    </lineage>
</organism>
<evidence type="ECO:0000313" key="2">
    <source>
        <dbReference type="EMBL" id="KAF5104394.1"/>
    </source>
</evidence>
<dbReference type="InterPro" id="IPR036249">
    <property type="entry name" value="Thioredoxin-like_sf"/>
</dbReference>
<comment type="caution">
    <text evidence="2">The sequence shown here is derived from an EMBL/GenBank/DDBJ whole genome shotgun (WGS) entry which is preliminary data.</text>
</comment>
<evidence type="ECO:0000259" key="1">
    <source>
        <dbReference type="Pfam" id="PF01323"/>
    </source>
</evidence>
<dbReference type="PANTHER" id="PTHR13887">
    <property type="entry name" value="GLUTATHIONE S-TRANSFERASE KAPPA"/>
    <property type="match status" value="1"/>
</dbReference>
<reference evidence="2" key="2">
    <citation type="submission" date="2020-01" db="EMBL/GenBank/DDBJ databases">
        <authorList>
            <person name="Perkins V."/>
            <person name="Lessard M.-H."/>
            <person name="Dugat-Bony E."/>
            <person name="Frenette M."/>
            <person name="Labrie S."/>
        </authorList>
    </citation>
    <scope>NUCLEOTIDE SEQUENCE</scope>
    <source>
        <strain evidence="2">LMA-70</strain>
    </source>
</reference>
<sequence>MSKMIVEVWSDVMCPFCFIGKRNYEKALSQFKHASNVELVWKSFQLDPTIPTENITKSHYEFLAEKKGWTVSHCKELHKSLLVTGKKAGIDFNFDIVRDTNSFNTHRVLQLAQEKGLGNHAEEIFFKAFFQDGKNLNDRSDLFSVAKEVGLTEAETEKALTDDKYAAAVKADIREATRYGVQGVPFFVFDKKYAVSGAQEPVSFLRTLDKSYTEWKNENSENNLQSVSDGPACTPDGVCK</sequence>
<dbReference type="PANTHER" id="PTHR13887:SF41">
    <property type="entry name" value="THIOREDOXIN SUPERFAMILY PROTEIN"/>
    <property type="match status" value="1"/>
</dbReference>
<dbReference type="Gene3D" id="3.40.30.10">
    <property type="entry name" value="Glutaredoxin"/>
    <property type="match status" value="1"/>
</dbReference>
<dbReference type="SUPFAM" id="SSF52833">
    <property type="entry name" value="Thioredoxin-like"/>
    <property type="match status" value="1"/>
</dbReference>
<dbReference type="Pfam" id="PF01323">
    <property type="entry name" value="DSBA"/>
    <property type="match status" value="1"/>
</dbReference>
<dbReference type="Proteomes" id="UP000750522">
    <property type="component" value="Unassembled WGS sequence"/>
</dbReference>
<name>A0A9P5G842_GEOCN</name>
<dbReference type="InterPro" id="IPR001853">
    <property type="entry name" value="DSBA-like_thioredoxin_dom"/>
</dbReference>
<reference evidence="2" key="1">
    <citation type="journal article" date="2020" name="Front. Microbiol.">
        <title>Phenotypic and Genetic Characterization of the Cheese Ripening Yeast Geotrichum candidum.</title>
        <authorList>
            <person name="Perkins V."/>
            <person name="Vignola S."/>
            <person name="Lessard M.H."/>
            <person name="Plante P.L."/>
            <person name="Corbeil J."/>
            <person name="Dugat-Bony E."/>
            <person name="Frenette M."/>
            <person name="Labrie S."/>
        </authorList>
    </citation>
    <scope>NUCLEOTIDE SEQUENCE</scope>
    <source>
        <strain evidence="2">LMA-70</strain>
    </source>
</reference>
<proteinExistence type="predicted"/>
<gene>
    <name evidence="2" type="ORF">DV451_000629</name>
</gene>
<feature type="domain" description="DSBA-like thioredoxin" evidence="1">
    <location>
        <begin position="6"/>
        <end position="206"/>
    </location>
</feature>
<accession>A0A9P5G842</accession>
<protein>
    <recommendedName>
        <fullName evidence="1">DSBA-like thioredoxin domain-containing protein</fullName>
    </recommendedName>
</protein>
<dbReference type="EMBL" id="QQZK01000008">
    <property type="protein sequence ID" value="KAF5104394.1"/>
    <property type="molecule type" value="Genomic_DNA"/>
</dbReference>
<evidence type="ECO:0000313" key="3">
    <source>
        <dbReference type="Proteomes" id="UP000750522"/>
    </source>
</evidence>
<dbReference type="AlphaFoldDB" id="A0A9P5G842"/>
<dbReference type="GO" id="GO:0016491">
    <property type="term" value="F:oxidoreductase activity"/>
    <property type="evidence" value="ECO:0007669"/>
    <property type="project" value="InterPro"/>
</dbReference>
<dbReference type="CDD" id="cd03024">
    <property type="entry name" value="DsbA_FrnE"/>
    <property type="match status" value="1"/>
</dbReference>